<dbReference type="AlphaFoldDB" id="A0AAN8X990"/>
<keyword evidence="1" id="KW-0472">Membrane</keyword>
<comment type="caution">
    <text evidence="2">The sequence shown here is derived from an EMBL/GenBank/DDBJ whole genome shotgun (WGS) entry which is preliminary data.</text>
</comment>
<keyword evidence="2" id="KW-0808">Transferase</keyword>
<organism evidence="2 3">
    <name type="scientific">Halocaridina rubra</name>
    <name type="common">Hawaiian red shrimp</name>
    <dbReference type="NCBI Taxonomy" id="373956"/>
    <lineage>
        <taxon>Eukaryota</taxon>
        <taxon>Metazoa</taxon>
        <taxon>Ecdysozoa</taxon>
        <taxon>Arthropoda</taxon>
        <taxon>Crustacea</taxon>
        <taxon>Multicrustacea</taxon>
        <taxon>Malacostraca</taxon>
        <taxon>Eumalacostraca</taxon>
        <taxon>Eucarida</taxon>
        <taxon>Decapoda</taxon>
        <taxon>Pleocyemata</taxon>
        <taxon>Caridea</taxon>
        <taxon>Atyoidea</taxon>
        <taxon>Atyidae</taxon>
        <taxon>Halocaridina</taxon>
    </lineage>
</organism>
<reference evidence="2 3" key="1">
    <citation type="submission" date="2023-11" db="EMBL/GenBank/DDBJ databases">
        <title>Halocaridina rubra genome assembly.</title>
        <authorList>
            <person name="Smith C."/>
        </authorList>
    </citation>
    <scope>NUCLEOTIDE SEQUENCE [LARGE SCALE GENOMIC DNA]</scope>
    <source>
        <strain evidence="2">EP-1</strain>
        <tissue evidence="2">Whole</tissue>
    </source>
</reference>
<feature type="non-terminal residue" evidence="2">
    <location>
        <position position="108"/>
    </location>
</feature>
<feature type="transmembrane region" description="Helical" evidence="1">
    <location>
        <begin position="32"/>
        <end position="53"/>
    </location>
</feature>
<keyword evidence="2" id="KW-0012">Acyltransferase</keyword>
<keyword evidence="1" id="KW-0812">Transmembrane</keyword>
<accession>A0AAN8X990</accession>
<evidence type="ECO:0000313" key="2">
    <source>
        <dbReference type="EMBL" id="KAK7074510.1"/>
    </source>
</evidence>
<evidence type="ECO:0000256" key="1">
    <source>
        <dbReference type="SAM" id="Phobius"/>
    </source>
</evidence>
<dbReference type="Proteomes" id="UP001381693">
    <property type="component" value="Unassembled WGS sequence"/>
</dbReference>
<keyword evidence="1" id="KW-1133">Transmembrane helix</keyword>
<name>A0AAN8X990_HALRR</name>
<gene>
    <name evidence="2" type="primary">AGPAT9</name>
    <name evidence="2" type="ORF">SK128_011436</name>
</gene>
<dbReference type="EMBL" id="JAXCGZ010011560">
    <property type="protein sequence ID" value="KAK7074510.1"/>
    <property type="molecule type" value="Genomic_DNA"/>
</dbReference>
<dbReference type="GO" id="GO:0004366">
    <property type="term" value="F:glycerol-3-phosphate O-acyltransferase activity"/>
    <property type="evidence" value="ECO:0007669"/>
    <property type="project" value="UniProtKB-EC"/>
</dbReference>
<proteinExistence type="predicted"/>
<keyword evidence="3" id="KW-1185">Reference proteome</keyword>
<dbReference type="EC" id="2.3.1.15" evidence="2"/>
<sequence length="108" mass="12366">MRAVVQDCVLSSFSKAELRTWNMLSRTSRKRYLRSSPSLTIFWMVGFVIRWVFLMPVRVYLFIISLSTLVILCIAVGILPNSNMKKKINARVVMWSFDFVAGSLSVVA</sequence>
<protein>
    <submittedName>
        <fullName evidence="2">1-acylglycerol-3-phosphate O-acyltransferase 6 (Lysophosphatidic acid acyltransferase, zeta)</fullName>
        <ecNumber evidence="2">2.3.1.15</ecNumber>
    </submittedName>
</protein>
<evidence type="ECO:0000313" key="3">
    <source>
        <dbReference type="Proteomes" id="UP001381693"/>
    </source>
</evidence>
<feature type="transmembrane region" description="Helical" evidence="1">
    <location>
        <begin position="59"/>
        <end position="79"/>
    </location>
</feature>